<dbReference type="AlphaFoldDB" id="A0A640TA48"/>
<sequence length="65" mass="7404">MAKFRRGDEVQLTHDLEKPATGEKWSKGEKGKVLGNRCYDEVYDVYFPARGDSLTVNDRDIKAAK</sequence>
<name>A0A640TA48_STRNI</name>
<organism evidence="2 4">
    <name type="scientific">Streptomyces nigrescens</name>
    <dbReference type="NCBI Taxonomy" id="1920"/>
    <lineage>
        <taxon>Bacteria</taxon>
        <taxon>Bacillati</taxon>
        <taxon>Actinomycetota</taxon>
        <taxon>Actinomycetes</taxon>
        <taxon>Kitasatosporales</taxon>
        <taxon>Streptomycetaceae</taxon>
        <taxon>Streptomyces</taxon>
    </lineage>
</organism>
<evidence type="ECO:0000313" key="2">
    <source>
        <dbReference type="EMBL" id="GFE20054.1"/>
    </source>
</evidence>
<evidence type="ECO:0000313" key="4">
    <source>
        <dbReference type="Proteomes" id="UP000429552"/>
    </source>
</evidence>
<evidence type="ECO:0000313" key="5">
    <source>
        <dbReference type="Proteomes" id="UP001210609"/>
    </source>
</evidence>
<evidence type="ECO:0000313" key="3">
    <source>
        <dbReference type="EMBL" id="WAT94906.1"/>
    </source>
</evidence>
<evidence type="ECO:0000256" key="1">
    <source>
        <dbReference type="SAM" id="MobiDB-lite"/>
    </source>
</evidence>
<protein>
    <recommendedName>
        <fullName evidence="6">Hypervirulence associated protein TUDOR domain-containing protein</fullName>
    </recommendedName>
</protein>
<reference evidence="2 4" key="1">
    <citation type="submission" date="2019-12" db="EMBL/GenBank/DDBJ databases">
        <title>Whole genome shotgun sequence of Streptomyces libani subsp. libani NBRC 13452.</title>
        <authorList>
            <person name="Ichikawa N."/>
            <person name="Kimura A."/>
            <person name="Kitahashi Y."/>
            <person name="Komaki H."/>
            <person name="Tamura T."/>
        </authorList>
    </citation>
    <scope>NUCLEOTIDE SEQUENCE [LARGE SCALE GENOMIC DNA]</scope>
    <source>
        <strain evidence="2 4">NBRC 13452</strain>
    </source>
</reference>
<evidence type="ECO:0008006" key="6">
    <source>
        <dbReference type="Google" id="ProtNLM"/>
    </source>
</evidence>
<dbReference type="Proteomes" id="UP001210609">
    <property type="component" value="Chromosome"/>
</dbReference>
<keyword evidence="5" id="KW-1185">Reference proteome</keyword>
<dbReference type="EMBL" id="CP114202">
    <property type="protein sequence ID" value="WAT94906.1"/>
    <property type="molecule type" value="Genomic_DNA"/>
</dbReference>
<dbReference type="RefSeq" id="WP_159484067.1">
    <property type="nucleotide sequence ID" value="NZ_BLIP01000001.1"/>
</dbReference>
<gene>
    <name evidence="2" type="ORF">Sliba_05070</name>
    <name evidence="3" type="ORF">STRLI_000578</name>
</gene>
<accession>A0A640TA48</accession>
<reference evidence="3 5" key="2">
    <citation type="submission" date="2022-12" db="EMBL/GenBank/DDBJ databases">
        <authorList>
            <person name="Ruckert C."/>
            <person name="Busche T."/>
            <person name="Kalinowski J."/>
            <person name="Wittmann C."/>
        </authorList>
    </citation>
    <scope>NUCLEOTIDE SEQUENCE [LARGE SCALE GENOMIC DNA]</scope>
    <source>
        <strain evidence="3 5">DSM 40555</strain>
    </source>
</reference>
<proteinExistence type="predicted"/>
<dbReference type="Proteomes" id="UP000429552">
    <property type="component" value="Unassembled WGS sequence"/>
</dbReference>
<dbReference type="EMBL" id="BLIP01000001">
    <property type="protein sequence ID" value="GFE20054.1"/>
    <property type="molecule type" value="Genomic_DNA"/>
</dbReference>
<feature type="region of interest" description="Disordered" evidence="1">
    <location>
        <begin position="1"/>
        <end position="26"/>
    </location>
</feature>